<dbReference type="InterPro" id="IPR007159">
    <property type="entry name" value="SpoVT-AbrB_dom"/>
</dbReference>
<proteinExistence type="inferred from homology"/>
<evidence type="ECO:0000256" key="4">
    <source>
        <dbReference type="ARBA" id="ARBA00023015"/>
    </source>
</evidence>
<keyword evidence="3" id="KW-0677">Repeat</keyword>
<name>X0UMF4_9ZZZZ</name>
<protein>
    <recommendedName>
        <fullName evidence="1">Transcriptional regulator MraZ</fullName>
    </recommendedName>
</protein>
<keyword evidence="5" id="KW-0238">DNA-binding</keyword>
<dbReference type="InterPro" id="IPR035644">
    <property type="entry name" value="MraZ_C"/>
</dbReference>
<organism evidence="8">
    <name type="scientific">marine sediment metagenome</name>
    <dbReference type="NCBI Taxonomy" id="412755"/>
    <lineage>
        <taxon>unclassified sequences</taxon>
        <taxon>metagenomes</taxon>
        <taxon>ecological metagenomes</taxon>
    </lineage>
</organism>
<dbReference type="NCBIfam" id="TIGR00242">
    <property type="entry name" value="division/cell wall cluster transcriptional repressor MraZ"/>
    <property type="match status" value="1"/>
</dbReference>
<evidence type="ECO:0000256" key="3">
    <source>
        <dbReference type="ARBA" id="ARBA00022737"/>
    </source>
</evidence>
<evidence type="ECO:0000313" key="8">
    <source>
        <dbReference type="EMBL" id="GAG01488.1"/>
    </source>
</evidence>
<dbReference type="GO" id="GO:0003700">
    <property type="term" value="F:DNA-binding transcription factor activity"/>
    <property type="evidence" value="ECO:0007669"/>
    <property type="project" value="InterPro"/>
</dbReference>
<dbReference type="AlphaFoldDB" id="X0UMF4"/>
<feature type="domain" description="SpoVT-AbrB" evidence="7">
    <location>
        <begin position="5"/>
        <end position="50"/>
    </location>
</feature>
<dbReference type="Pfam" id="PF02381">
    <property type="entry name" value="MraZ"/>
    <property type="match status" value="2"/>
</dbReference>
<dbReference type="PROSITE" id="PS51740">
    <property type="entry name" value="SPOVT_ABRB"/>
    <property type="match status" value="2"/>
</dbReference>
<keyword evidence="4" id="KW-0805">Transcription regulation</keyword>
<dbReference type="InterPro" id="IPR003444">
    <property type="entry name" value="MraZ"/>
</dbReference>
<dbReference type="HAMAP" id="MF_01008">
    <property type="entry name" value="MraZ"/>
    <property type="match status" value="1"/>
</dbReference>
<evidence type="ECO:0000259" key="7">
    <source>
        <dbReference type="PROSITE" id="PS51740"/>
    </source>
</evidence>
<dbReference type="InterPro" id="IPR020603">
    <property type="entry name" value="MraZ_dom"/>
</dbReference>
<sequence length="148" mass="17510">MFRGRFEHTIDAKGRISLPAKYREILSTNYDDRLIVTNFDSCLVAYPYEEWVVLEERFKQHSIMEDDVQTFIHYFISGATECSIDKLGRMLIPPNLRKHANLEKEVVFVGMITRIQIWDKGRWDKKFMEAQEKFNQIKGKETLAKLGF</sequence>
<dbReference type="InterPro" id="IPR035642">
    <property type="entry name" value="MraZ_N"/>
</dbReference>
<evidence type="ECO:0000256" key="1">
    <source>
        <dbReference type="ARBA" id="ARBA00013860"/>
    </source>
</evidence>
<dbReference type="CDD" id="cd16320">
    <property type="entry name" value="MraZ_N"/>
    <property type="match status" value="1"/>
</dbReference>
<keyword evidence="2" id="KW-0963">Cytoplasm</keyword>
<keyword evidence="6" id="KW-0804">Transcription</keyword>
<dbReference type="SUPFAM" id="SSF89447">
    <property type="entry name" value="AbrB/MazE/MraZ-like"/>
    <property type="match status" value="1"/>
</dbReference>
<dbReference type="Gene3D" id="3.40.1550.20">
    <property type="entry name" value="Transcriptional regulator MraZ domain"/>
    <property type="match status" value="1"/>
</dbReference>
<gene>
    <name evidence="8" type="ORF">S01H1_41772</name>
</gene>
<dbReference type="InterPro" id="IPR038619">
    <property type="entry name" value="MraZ_sf"/>
</dbReference>
<dbReference type="PANTHER" id="PTHR34701:SF1">
    <property type="entry name" value="TRANSCRIPTIONAL REGULATOR MRAZ"/>
    <property type="match status" value="1"/>
</dbReference>
<feature type="domain" description="SpoVT-AbrB" evidence="7">
    <location>
        <begin position="79"/>
        <end position="122"/>
    </location>
</feature>
<evidence type="ECO:0000256" key="6">
    <source>
        <dbReference type="ARBA" id="ARBA00023163"/>
    </source>
</evidence>
<dbReference type="InterPro" id="IPR037914">
    <property type="entry name" value="SpoVT-AbrB_sf"/>
</dbReference>
<dbReference type="PANTHER" id="PTHR34701">
    <property type="entry name" value="TRANSCRIPTIONAL REGULATOR MRAZ"/>
    <property type="match status" value="1"/>
</dbReference>
<dbReference type="EMBL" id="BARS01026511">
    <property type="protein sequence ID" value="GAG01488.1"/>
    <property type="molecule type" value="Genomic_DNA"/>
</dbReference>
<dbReference type="CDD" id="cd16321">
    <property type="entry name" value="MraZ_C"/>
    <property type="match status" value="1"/>
</dbReference>
<evidence type="ECO:0000256" key="2">
    <source>
        <dbReference type="ARBA" id="ARBA00022490"/>
    </source>
</evidence>
<evidence type="ECO:0000256" key="5">
    <source>
        <dbReference type="ARBA" id="ARBA00023125"/>
    </source>
</evidence>
<reference evidence="8" key="1">
    <citation type="journal article" date="2014" name="Front. Microbiol.">
        <title>High frequency of phylogenetically diverse reductive dehalogenase-homologous genes in deep subseafloor sedimentary metagenomes.</title>
        <authorList>
            <person name="Kawai M."/>
            <person name="Futagami T."/>
            <person name="Toyoda A."/>
            <person name="Takaki Y."/>
            <person name="Nishi S."/>
            <person name="Hori S."/>
            <person name="Arai W."/>
            <person name="Tsubouchi T."/>
            <person name="Morono Y."/>
            <person name="Uchiyama I."/>
            <person name="Ito T."/>
            <person name="Fujiyama A."/>
            <person name="Inagaki F."/>
            <person name="Takami H."/>
        </authorList>
    </citation>
    <scope>NUCLEOTIDE SEQUENCE</scope>
    <source>
        <strain evidence="8">Expedition CK06-06</strain>
    </source>
</reference>
<dbReference type="GO" id="GO:0000976">
    <property type="term" value="F:transcription cis-regulatory region binding"/>
    <property type="evidence" value="ECO:0007669"/>
    <property type="project" value="TreeGrafter"/>
</dbReference>
<dbReference type="GO" id="GO:2000143">
    <property type="term" value="P:negative regulation of DNA-templated transcription initiation"/>
    <property type="evidence" value="ECO:0007669"/>
    <property type="project" value="TreeGrafter"/>
</dbReference>
<comment type="caution">
    <text evidence="8">The sequence shown here is derived from an EMBL/GenBank/DDBJ whole genome shotgun (WGS) entry which is preliminary data.</text>
</comment>
<accession>X0UMF4</accession>